<evidence type="ECO:0000259" key="4">
    <source>
        <dbReference type="PROSITE" id="PS51186"/>
    </source>
</evidence>
<reference evidence="5" key="1">
    <citation type="journal article" date="2022" name="bioRxiv">
        <title>Genomics of Preaxostyla Flagellates Illuminates Evolutionary Transitions and the Path Towards Mitochondrial Loss.</title>
        <authorList>
            <person name="Novak L.V.F."/>
            <person name="Treitli S.C."/>
            <person name="Pyrih J."/>
            <person name="Halakuc P."/>
            <person name="Pipaliya S.V."/>
            <person name="Vacek V."/>
            <person name="Brzon O."/>
            <person name="Soukal P."/>
            <person name="Eme L."/>
            <person name="Dacks J.B."/>
            <person name="Karnkowska A."/>
            <person name="Elias M."/>
            <person name="Hampl V."/>
        </authorList>
    </citation>
    <scope>NUCLEOTIDE SEQUENCE</scope>
    <source>
        <strain evidence="5">RCP-MX</strain>
    </source>
</reference>
<dbReference type="Pfam" id="PF13302">
    <property type="entry name" value="Acetyltransf_3"/>
    <property type="match status" value="1"/>
</dbReference>
<dbReference type="Gene3D" id="3.40.630.30">
    <property type="match status" value="1"/>
</dbReference>
<comment type="caution">
    <text evidence="5">The sequence shown here is derived from an EMBL/GenBank/DDBJ whole genome shotgun (WGS) entry which is preliminary data.</text>
</comment>
<dbReference type="InterPro" id="IPR016181">
    <property type="entry name" value="Acyl_CoA_acyltransferase"/>
</dbReference>
<keyword evidence="6" id="KW-1185">Reference proteome</keyword>
<evidence type="ECO:0000313" key="6">
    <source>
        <dbReference type="Proteomes" id="UP001141327"/>
    </source>
</evidence>
<evidence type="ECO:0000313" key="5">
    <source>
        <dbReference type="EMBL" id="KAJ4461627.1"/>
    </source>
</evidence>
<dbReference type="InterPro" id="IPR000182">
    <property type="entry name" value="GNAT_dom"/>
</dbReference>
<organism evidence="5 6">
    <name type="scientific">Paratrimastix pyriformis</name>
    <dbReference type="NCBI Taxonomy" id="342808"/>
    <lineage>
        <taxon>Eukaryota</taxon>
        <taxon>Metamonada</taxon>
        <taxon>Preaxostyla</taxon>
        <taxon>Paratrimastigidae</taxon>
        <taxon>Paratrimastix</taxon>
    </lineage>
</organism>
<dbReference type="EMBL" id="JAPMOS010000006">
    <property type="protein sequence ID" value="KAJ4461627.1"/>
    <property type="molecule type" value="Genomic_DNA"/>
</dbReference>
<keyword evidence="2" id="KW-0012">Acyltransferase</keyword>
<proteinExistence type="inferred from homology"/>
<dbReference type="PANTHER" id="PTHR43792:SF8">
    <property type="entry name" value="[RIBOSOMAL PROTEIN US5]-ALANINE N-ACETYLTRANSFERASE"/>
    <property type="match status" value="1"/>
</dbReference>
<dbReference type="PANTHER" id="PTHR43792">
    <property type="entry name" value="GNAT FAMILY, PUTATIVE (AFU_ORTHOLOGUE AFUA_3G00765)-RELATED-RELATED"/>
    <property type="match status" value="1"/>
</dbReference>
<gene>
    <name evidence="5" type="ORF">PAPYR_1739</name>
</gene>
<evidence type="ECO:0000256" key="3">
    <source>
        <dbReference type="ARBA" id="ARBA00038502"/>
    </source>
</evidence>
<evidence type="ECO:0000256" key="1">
    <source>
        <dbReference type="ARBA" id="ARBA00022679"/>
    </source>
</evidence>
<protein>
    <recommendedName>
        <fullName evidence="4">N-acetyltransferase domain-containing protein</fullName>
    </recommendedName>
</protein>
<comment type="similarity">
    <text evidence="3">Belongs to the acetyltransferase family. RimJ subfamily.</text>
</comment>
<sequence>MATEQAESGAAGFQFQFTKEGEVPVLETPHLFGYILGPWHADDIIAIWNDKSTSRWMADPEGEPCNHEEYLENHSTHPSEVTDGRSFIFYTKEDRVPAAFSAFYDFDTSNSSAETSFCVVPSFRGRGFGTEVNGAAICYAFESTHFQCHSLFSTVVTENAPSVACTERCGYKKIGIRRETHRLEGRWYNEWLFDMLAGDWLAAKAAHPALSGIRILHDI</sequence>
<dbReference type="InterPro" id="IPR051531">
    <property type="entry name" value="N-acetyltransferase"/>
</dbReference>
<dbReference type="PROSITE" id="PS51186">
    <property type="entry name" value="GNAT"/>
    <property type="match status" value="1"/>
</dbReference>
<keyword evidence="1" id="KW-0808">Transferase</keyword>
<accession>A0ABQ8UV68</accession>
<name>A0ABQ8UV68_9EUKA</name>
<feature type="domain" description="N-acetyltransferase" evidence="4">
    <location>
        <begin position="34"/>
        <end position="194"/>
    </location>
</feature>
<evidence type="ECO:0000256" key="2">
    <source>
        <dbReference type="ARBA" id="ARBA00023315"/>
    </source>
</evidence>
<dbReference type="Proteomes" id="UP001141327">
    <property type="component" value="Unassembled WGS sequence"/>
</dbReference>
<dbReference type="SUPFAM" id="SSF55729">
    <property type="entry name" value="Acyl-CoA N-acyltransferases (Nat)"/>
    <property type="match status" value="1"/>
</dbReference>